<evidence type="ECO:0000256" key="5">
    <source>
        <dbReference type="ARBA" id="ARBA00022597"/>
    </source>
</evidence>
<feature type="transmembrane region" description="Helical" evidence="10">
    <location>
        <begin position="425"/>
        <end position="449"/>
    </location>
</feature>
<dbReference type="PANTHER" id="PTHR48023">
    <property type="entry name" value="D-XYLOSE-PROTON SYMPORTER-LIKE 2"/>
    <property type="match status" value="1"/>
</dbReference>
<protein>
    <submittedName>
        <fullName evidence="12">MFS transporter, SP family, xylose:H+ symportor</fullName>
    </submittedName>
</protein>
<evidence type="ECO:0000256" key="3">
    <source>
        <dbReference type="ARBA" id="ARBA00022448"/>
    </source>
</evidence>
<keyword evidence="5" id="KW-0762">Sugar transport</keyword>
<organism evidence="12 13">
    <name type="scientific">Pustulibacterium marinum</name>
    <dbReference type="NCBI Taxonomy" id="1224947"/>
    <lineage>
        <taxon>Bacteria</taxon>
        <taxon>Pseudomonadati</taxon>
        <taxon>Bacteroidota</taxon>
        <taxon>Flavobacteriia</taxon>
        <taxon>Flavobacteriales</taxon>
        <taxon>Flavobacteriaceae</taxon>
        <taxon>Pustulibacterium</taxon>
    </lineage>
</organism>
<dbReference type="InterPro" id="IPR005829">
    <property type="entry name" value="Sugar_transporter_CS"/>
</dbReference>
<keyword evidence="8 10" id="KW-0472">Membrane</keyword>
<feature type="transmembrane region" description="Helical" evidence="10">
    <location>
        <begin position="461"/>
        <end position="480"/>
    </location>
</feature>
<keyword evidence="3 9" id="KW-0813">Transport</keyword>
<evidence type="ECO:0000256" key="6">
    <source>
        <dbReference type="ARBA" id="ARBA00022692"/>
    </source>
</evidence>
<keyword evidence="6 10" id="KW-0812">Transmembrane</keyword>
<dbReference type="Gene3D" id="1.20.1250.20">
    <property type="entry name" value="MFS general substrate transporter like domains"/>
    <property type="match status" value="2"/>
</dbReference>
<feature type="domain" description="Major facilitator superfamily (MFS) profile" evidence="11">
    <location>
        <begin position="15"/>
        <end position="521"/>
    </location>
</feature>
<feature type="transmembrane region" description="Helical" evidence="10">
    <location>
        <begin position="399"/>
        <end position="419"/>
    </location>
</feature>
<evidence type="ECO:0000256" key="9">
    <source>
        <dbReference type="RuleBase" id="RU003346"/>
    </source>
</evidence>
<dbReference type="EMBL" id="FPBK01000012">
    <property type="protein sequence ID" value="SFU66670.1"/>
    <property type="molecule type" value="Genomic_DNA"/>
</dbReference>
<dbReference type="Proteomes" id="UP000199138">
    <property type="component" value="Unassembled WGS sequence"/>
</dbReference>
<evidence type="ECO:0000256" key="7">
    <source>
        <dbReference type="ARBA" id="ARBA00022989"/>
    </source>
</evidence>
<dbReference type="PROSITE" id="PS50850">
    <property type="entry name" value="MFS"/>
    <property type="match status" value="1"/>
</dbReference>
<dbReference type="NCBIfam" id="NF007484">
    <property type="entry name" value="PRK10077.1"/>
    <property type="match status" value="1"/>
</dbReference>
<keyword evidence="13" id="KW-1185">Reference proteome</keyword>
<evidence type="ECO:0000256" key="1">
    <source>
        <dbReference type="ARBA" id="ARBA00004651"/>
    </source>
</evidence>
<dbReference type="GO" id="GO:0022857">
    <property type="term" value="F:transmembrane transporter activity"/>
    <property type="evidence" value="ECO:0007669"/>
    <property type="project" value="InterPro"/>
</dbReference>
<dbReference type="Pfam" id="PF00083">
    <property type="entry name" value="Sugar_tr"/>
    <property type="match status" value="1"/>
</dbReference>
<dbReference type="InterPro" id="IPR003663">
    <property type="entry name" value="Sugar/inositol_transpt"/>
</dbReference>
<dbReference type="FunFam" id="1.20.1250.20:FF:000122">
    <property type="entry name" value="D-xylose transporter XylE"/>
    <property type="match status" value="1"/>
</dbReference>
<evidence type="ECO:0000256" key="10">
    <source>
        <dbReference type="SAM" id="Phobius"/>
    </source>
</evidence>
<feature type="transmembrane region" description="Helical" evidence="10">
    <location>
        <begin position="64"/>
        <end position="85"/>
    </location>
</feature>
<keyword evidence="4" id="KW-1003">Cell membrane</keyword>
<dbReference type="NCBIfam" id="TIGR00879">
    <property type="entry name" value="SP"/>
    <property type="match status" value="1"/>
</dbReference>
<evidence type="ECO:0000256" key="8">
    <source>
        <dbReference type="ARBA" id="ARBA00023136"/>
    </source>
</evidence>
<feature type="transmembrane region" description="Helical" evidence="10">
    <location>
        <begin position="155"/>
        <end position="173"/>
    </location>
</feature>
<dbReference type="InterPro" id="IPR050820">
    <property type="entry name" value="MFS_Sugar_Transporter"/>
</dbReference>
<accession>A0A1I7I159</accession>
<feature type="transmembrane region" description="Helical" evidence="10">
    <location>
        <begin position="500"/>
        <end position="517"/>
    </location>
</feature>
<dbReference type="PRINTS" id="PR00171">
    <property type="entry name" value="SUGRTRNSPORT"/>
</dbReference>
<evidence type="ECO:0000313" key="13">
    <source>
        <dbReference type="Proteomes" id="UP000199138"/>
    </source>
</evidence>
<feature type="transmembrane region" description="Helical" evidence="10">
    <location>
        <begin position="325"/>
        <end position="354"/>
    </location>
</feature>
<name>A0A1I7I159_9FLAO</name>
<evidence type="ECO:0000256" key="2">
    <source>
        <dbReference type="ARBA" id="ARBA00010992"/>
    </source>
</evidence>
<dbReference type="STRING" id="1224947.SAMN05216480_11252"/>
<feature type="transmembrane region" description="Helical" evidence="10">
    <location>
        <begin position="221"/>
        <end position="244"/>
    </location>
</feature>
<dbReference type="InterPro" id="IPR005828">
    <property type="entry name" value="MFS_sugar_transport-like"/>
</dbReference>
<feature type="transmembrane region" description="Helical" evidence="10">
    <location>
        <begin position="374"/>
        <end position="392"/>
    </location>
</feature>
<dbReference type="InterPro" id="IPR020846">
    <property type="entry name" value="MFS_dom"/>
</dbReference>
<gene>
    <name evidence="12" type="ORF">SAMN05216480_11252</name>
</gene>
<feature type="transmembrane region" description="Helical" evidence="10">
    <location>
        <begin position="92"/>
        <end position="112"/>
    </location>
</feature>
<dbReference type="SUPFAM" id="SSF103473">
    <property type="entry name" value="MFS general substrate transporter"/>
    <property type="match status" value="1"/>
</dbReference>
<proteinExistence type="inferred from homology"/>
<dbReference type="OrthoDB" id="9783823at2"/>
<dbReference type="AlphaFoldDB" id="A0A1I7I159"/>
<evidence type="ECO:0000313" key="12">
    <source>
        <dbReference type="EMBL" id="SFU66670.1"/>
    </source>
</evidence>
<comment type="subcellular location">
    <subcellularLocation>
        <location evidence="1">Cell membrane</location>
        <topology evidence="1">Multi-pass membrane protein</topology>
    </subcellularLocation>
</comment>
<dbReference type="PROSITE" id="PS00217">
    <property type="entry name" value="SUGAR_TRANSPORT_2"/>
    <property type="match status" value="1"/>
</dbReference>
<reference evidence="12 13" key="1">
    <citation type="submission" date="2016-10" db="EMBL/GenBank/DDBJ databases">
        <authorList>
            <person name="de Groot N.N."/>
        </authorList>
    </citation>
    <scope>NUCLEOTIDE SEQUENCE [LARGE SCALE GENOMIC DNA]</scope>
    <source>
        <strain evidence="12 13">CGMCC 1.12333</strain>
    </source>
</reference>
<evidence type="ECO:0000259" key="11">
    <source>
        <dbReference type="PROSITE" id="PS50850"/>
    </source>
</evidence>
<feature type="transmembrane region" description="Helical" evidence="10">
    <location>
        <begin position="188"/>
        <end position="209"/>
    </location>
</feature>
<dbReference type="GO" id="GO:0005886">
    <property type="term" value="C:plasma membrane"/>
    <property type="evidence" value="ECO:0007669"/>
    <property type="project" value="UniProtKB-SubCell"/>
</dbReference>
<dbReference type="PANTHER" id="PTHR48023:SF4">
    <property type="entry name" value="D-XYLOSE-PROTON SYMPORTER-LIKE 2"/>
    <property type="match status" value="1"/>
</dbReference>
<dbReference type="InterPro" id="IPR036259">
    <property type="entry name" value="MFS_trans_sf"/>
</dbReference>
<keyword evidence="7 10" id="KW-1133">Transmembrane helix</keyword>
<comment type="similarity">
    <text evidence="2 9">Belongs to the major facilitator superfamily. Sugar transporter (TC 2.A.1.1) family.</text>
</comment>
<evidence type="ECO:0000256" key="4">
    <source>
        <dbReference type="ARBA" id="ARBA00022475"/>
    </source>
</evidence>
<dbReference type="RefSeq" id="WP_093025846.1">
    <property type="nucleotide sequence ID" value="NZ_FPBK01000012.1"/>
</dbReference>
<feature type="transmembrane region" description="Helical" evidence="10">
    <location>
        <begin position="12"/>
        <end position="33"/>
    </location>
</feature>
<sequence length="535" mass="58319">MSKQTSVDKISVYLITLVASLGGLLFGYDTAVISGAVSSLNQFFVAALDTTGASSAAAIIEYKVILTVCIIAIAVLFSSFVYKFFSKIKASAIVIVFLVIGGYFYYTGFLSAPNVITENLRSSILGFVISSAIVGCIIGGSIGDKTANSLGRRNGLILAAILFLISAMGSAFPDTMNIFGGNYLTSFIIYRIIGGVGVGLASMLAPLYIAEMAPTHIRGKLVSFNQFAIVSGMLIVYFVNYLIVAGQSPEWINTTGWRYMFLSECIPAVIFLLSLIFVPKTPRFQVMKGQEADALKVLEKMNGPEAAPVILSNIKNSFNQKKSHWLSFGWAVIIIGILLSVFQQFVGINVVLYYAPEIFKGMGVENDASMKQTIIVGCINMLFTILAITTVDKFGRTKLMLIGSVFMAISMIGLGFTLYAEATGILALLLMLLYIAAFAMSWGPVTWVLLAEIFPNRIKGVMAVAVAVQWLANLTVSWTFPIMNNNEELNAMFHHGFAYWIYGIMAVLSGLIVWKFVPETKGKTLEDIESIWLKK</sequence>
<feature type="transmembrane region" description="Helical" evidence="10">
    <location>
        <begin position="256"/>
        <end position="278"/>
    </location>
</feature>
<feature type="transmembrane region" description="Helical" evidence="10">
    <location>
        <begin position="124"/>
        <end position="143"/>
    </location>
</feature>